<evidence type="ECO:0000256" key="6">
    <source>
        <dbReference type="ARBA" id="ARBA00049030"/>
    </source>
</evidence>
<comment type="similarity">
    <text evidence="1">Belongs to the glycosyltransferase 1 family.</text>
</comment>
<evidence type="ECO:0000259" key="8">
    <source>
        <dbReference type="Pfam" id="PF00534"/>
    </source>
</evidence>
<dbReference type="SUPFAM" id="SSF53756">
    <property type="entry name" value="UDP-Glycosyltransferase/glycogen phosphorylase"/>
    <property type="match status" value="1"/>
</dbReference>
<dbReference type="GO" id="GO:0005985">
    <property type="term" value="P:sucrose metabolic process"/>
    <property type="evidence" value="ECO:0007669"/>
    <property type="project" value="UniProtKB-UniRule"/>
</dbReference>
<evidence type="ECO:0000259" key="11">
    <source>
        <dbReference type="Pfam" id="PF24862"/>
    </source>
</evidence>
<keyword evidence="5 12" id="KW-0808">Transferase</keyword>
<dbReference type="NCBIfam" id="TIGR02470">
    <property type="entry name" value="sucr_synth"/>
    <property type="match status" value="1"/>
</dbReference>
<keyword evidence="4 12" id="KW-0328">Glycosyltransferase</keyword>
<dbReference type="InterPro" id="IPR001296">
    <property type="entry name" value="Glyco_trans_1"/>
</dbReference>
<dbReference type="InterPro" id="IPR000368">
    <property type="entry name" value="Sucrose_synth_GT-B1"/>
</dbReference>
<reference evidence="12" key="1">
    <citation type="submission" date="2015-04" db="EMBL/GenBank/DDBJ databases">
        <authorList>
            <person name="Syromyatnikov M.Y."/>
            <person name="Popov V.N."/>
        </authorList>
    </citation>
    <scope>NUCLEOTIDE SEQUENCE</scope>
    <source>
        <strain evidence="12">MO-1</strain>
    </source>
</reference>
<gene>
    <name evidence="12" type="ORF">MAGMO_1602</name>
</gene>
<dbReference type="GO" id="GO:0016157">
    <property type="term" value="F:sucrose synthase activity"/>
    <property type="evidence" value="ECO:0007669"/>
    <property type="project" value="UniProtKB-UniRule"/>
</dbReference>
<evidence type="ECO:0000256" key="7">
    <source>
        <dbReference type="NCBIfam" id="TIGR02470"/>
    </source>
</evidence>
<dbReference type="InterPro" id="IPR012820">
    <property type="entry name" value="Sucrose_synthase_pln/cyn"/>
</dbReference>
<dbReference type="InterPro" id="IPR056735">
    <property type="entry name" value="SUS_N"/>
</dbReference>
<feature type="domain" description="Sucrose synthase first GT-B" evidence="9">
    <location>
        <begin position="259"/>
        <end position="547"/>
    </location>
</feature>
<dbReference type="Pfam" id="PF00862">
    <property type="entry name" value="GT-B_Sucrose_synth"/>
    <property type="match status" value="1"/>
</dbReference>
<proteinExistence type="inferred from homology"/>
<dbReference type="InterPro" id="IPR056736">
    <property type="entry name" value="SUS_EPBD"/>
</dbReference>
<dbReference type="AlphaFoldDB" id="A0A1S7LGW8"/>
<evidence type="ECO:0000259" key="9">
    <source>
        <dbReference type="Pfam" id="PF00862"/>
    </source>
</evidence>
<dbReference type="PANTHER" id="PTHR45839">
    <property type="match status" value="1"/>
</dbReference>
<organism evidence="12">
    <name type="scientific">Magnetococcus massalia (strain MO-1)</name>
    <dbReference type="NCBI Taxonomy" id="451514"/>
    <lineage>
        <taxon>Bacteria</taxon>
        <taxon>Pseudomonadati</taxon>
        <taxon>Pseudomonadota</taxon>
        <taxon>Magnetococcia</taxon>
        <taxon>Magnetococcales</taxon>
        <taxon>Magnetococcaceae</taxon>
        <taxon>Magnetococcus</taxon>
    </lineage>
</organism>
<name>A0A1S7LGW8_MAGMO</name>
<dbReference type="PANTHER" id="PTHR45839:SF7">
    <property type="entry name" value="SUCROSE SYNTHASE 1"/>
    <property type="match status" value="1"/>
</dbReference>
<dbReference type="EMBL" id="LO017727">
    <property type="protein sequence ID" value="CRH05788.1"/>
    <property type="molecule type" value="Genomic_DNA"/>
</dbReference>
<protein>
    <recommendedName>
        <fullName evidence="3 7">Sucrose synthase</fullName>
        <ecNumber evidence="2 7">2.4.1.13</ecNumber>
    </recommendedName>
</protein>
<evidence type="ECO:0000256" key="3">
    <source>
        <dbReference type="ARBA" id="ARBA00020955"/>
    </source>
</evidence>
<evidence type="ECO:0000259" key="10">
    <source>
        <dbReference type="Pfam" id="PF24861"/>
    </source>
</evidence>
<evidence type="ECO:0000256" key="1">
    <source>
        <dbReference type="ARBA" id="ARBA00006530"/>
    </source>
</evidence>
<dbReference type="Gene3D" id="1.20.120.1230">
    <property type="match status" value="1"/>
</dbReference>
<feature type="domain" description="Sucrose synthase N-terminal" evidence="10">
    <location>
        <begin position="9"/>
        <end position="110"/>
    </location>
</feature>
<dbReference type="Pfam" id="PF00534">
    <property type="entry name" value="Glycos_transf_1"/>
    <property type="match status" value="1"/>
</dbReference>
<dbReference type="Gene3D" id="3.10.450.330">
    <property type="match status" value="1"/>
</dbReference>
<dbReference type="EC" id="2.4.1.13" evidence="2 7"/>
<sequence length="798" mass="91064">MSGREWEQRIHHHHQWVTPMLRFLLEKDEKLLTRDDLKRAFHEQPFKVQEEGDAQGIYRDLLTAQEALAASPWLYLALRPAIAQWRYLRFHLERNSFEVINPAAYLHFKEQLVPPLSDADPSGMLELDFDAFSRTAFRPGSARSIGKGGMFTSRALASTLFHQPGQGAERLFEFLDQRRMRGERVLLNDTLTSVSALQLALTQALRLLEGADPNDRWEQQADALRALGFEAGWGGTVQRIHEAMTMLAELLDAPEPDAVAKFMERINVITSIAILSPHGYFGQRDVLGLPDTGGQIVYILDQVKALEKEMKTRLAKQGLGHVVPRIVILTRLIPKCGETGCDVPVEPVEGTENCHILRIPFRHPHGDVVQSWVTRFEVWPYLDRYAVDALKALEHHLGHHPDLIIGNYSDGNLVAFRMAESCGATLATIAHALEKTKYRGADLYWHDHEPTYNFSCQFTADLLAMNGADFIISSTFQEIAGDETHVGQYEAHSHFTMPGLYRVKQGIDVFDPKFNIVSPGADEEIYYPFTREDRLTDCHETIHEMIFGPDKPGQRGVLINPDRPIIFSMARLDRIKNLTGLVRWFGMSEKLREQANLFIIGGHVDMEASGDREEREQIQHMHELMDRYVLDGVMRWLPASKDRRLNGEIYRVIADHRGIFVQPALYEAFGLTVVEAMGTGLPTFATRYGGPREVIESGISGFHLDPEDDAACIARLEGFFTTCMEQPEYWNSFSTQAIERIQSRYTWTRYAQQVLSLAALYGFGRWLNHERHAPYEHYLEMFYRLMYQPAAKGVSRHE</sequence>
<dbReference type="Gene3D" id="3.40.50.2000">
    <property type="entry name" value="Glycogen Phosphorylase B"/>
    <property type="match status" value="2"/>
</dbReference>
<evidence type="ECO:0000313" key="12">
    <source>
        <dbReference type="EMBL" id="CRH05788.1"/>
    </source>
</evidence>
<evidence type="ECO:0000256" key="5">
    <source>
        <dbReference type="ARBA" id="ARBA00022679"/>
    </source>
</evidence>
<dbReference type="Pfam" id="PF24862">
    <property type="entry name" value="SUS_EPBD"/>
    <property type="match status" value="1"/>
</dbReference>
<evidence type="ECO:0000256" key="4">
    <source>
        <dbReference type="ARBA" id="ARBA00022676"/>
    </source>
</evidence>
<feature type="domain" description="Glycosyl transferase family 1" evidence="8">
    <location>
        <begin position="558"/>
        <end position="719"/>
    </location>
</feature>
<feature type="domain" description="Sucrose synthase EPBD" evidence="11">
    <location>
        <begin position="147"/>
        <end position="234"/>
    </location>
</feature>
<accession>A0A1S7LGW8</accession>
<dbReference type="Pfam" id="PF24861">
    <property type="entry name" value="SUS_N"/>
    <property type="match status" value="1"/>
</dbReference>
<evidence type="ECO:0000256" key="2">
    <source>
        <dbReference type="ARBA" id="ARBA00012540"/>
    </source>
</evidence>
<comment type="catalytic activity">
    <reaction evidence="6">
        <text>an NDP-alpha-D-glucose + D-fructose = a ribonucleoside 5'-diphosphate + sucrose + H(+)</text>
        <dbReference type="Rhea" id="RHEA:16241"/>
        <dbReference type="ChEBI" id="CHEBI:15378"/>
        <dbReference type="ChEBI" id="CHEBI:17992"/>
        <dbReference type="ChEBI" id="CHEBI:37721"/>
        <dbReference type="ChEBI" id="CHEBI:57930"/>
        <dbReference type="ChEBI" id="CHEBI:76533"/>
        <dbReference type="EC" id="2.4.1.13"/>
    </reaction>
</comment>